<protein>
    <submittedName>
        <fullName evidence="1">Uncharacterized protein</fullName>
    </submittedName>
</protein>
<gene>
    <name evidence="1" type="ORF">Patl1_29963</name>
</gene>
<keyword evidence="2" id="KW-1185">Reference proteome</keyword>
<evidence type="ECO:0000313" key="2">
    <source>
        <dbReference type="Proteomes" id="UP001164250"/>
    </source>
</evidence>
<dbReference type="EMBL" id="CM047907">
    <property type="protein sequence ID" value="KAJ0084416.1"/>
    <property type="molecule type" value="Genomic_DNA"/>
</dbReference>
<evidence type="ECO:0000313" key="1">
    <source>
        <dbReference type="EMBL" id="KAJ0084416.1"/>
    </source>
</evidence>
<comment type="caution">
    <text evidence="1">The sequence shown here is derived from an EMBL/GenBank/DDBJ whole genome shotgun (WGS) entry which is preliminary data.</text>
</comment>
<proteinExistence type="predicted"/>
<organism evidence="1 2">
    <name type="scientific">Pistacia atlantica</name>
    <dbReference type="NCBI Taxonomy" id="434234"/>
    <lineage>
        <taxon>Eukaryota</taxon>
        <taxon>Viridiplantae</taxon>
        <taxon>Streptophyta</taxon>
        <taxon>Embryophyta</taxon>
        <taxon>Tracheophyta</taxon>
        <taxon>Spermatophyta</taxon>
        <taxon>Magnoliopsida</taxon>
        <taxon>eudicotyledons</taxon>
        <taxon>Gunneridae</taxon>
        <taxon>Pentapetalae</taxon>
        <taxon>rosids</taxon>
        <taxon>malvids</taxon>
        <taxon>Sapindales</taxon>
        <taxon>Anacardiaceae</taxon>
        <taxon>Pistacia</taxon>
    </lineage>
</organism>
<name>A0ACC1AE50_9ROSI</name>
<sequence>MALWPDFNIIKELFATKQSLSPIQPVVTVAPSLSVSDGVRVTGRKEQSTLDPPIATHDSCLPSVPVIDLQKLASVDYELERLHLACREWGFFQIINHGVSISLLEKFKLEIENFFKLPYEEKKQVVAGARQP</sequence>
<reference evidence="2" key="1">
    <citation type="journal article" date="2023" name="G3 (Bethesda)">
        <title>Genome assembly and association tests identify interacting loci associated with vigor, precocity, and sex in interspecific pistachio rootstocks.</title>
        <authorList>
            <person name="Palmer W."/>
            <person name="Jacygrad E."/>
            <person name="Sagayaradj S."/>
            <person name="Cavanaugh K."/>
            <person name="Han R."/>
            <person name="Bertier L."/>
            <person name="Beede B."/>
            <person name="Kafkas S."/>
            <person name="Golino D."/>
            <person name="Preece J."/>
            <person name="Michelmore R."/>
        </authorList>
    </citation>
    <scope>NUCLEOTIDE SEQUENCE [LARGE SCALE GENOMIC DNA]</scope>
</reference>
<dbReference type="Proteomes" id="UP001164250">
    <property type="component" value="Chromosome 11"/>
</dbReference>
<accession>A0ACC1AE50</accession>